<dbReference type="AlphaFoldDB" id="A0AAW3U2S5"/>
<reference evidence="1 2" key="1">
    <citation type="submission" date="2020-08" db="EMBL/GenBank/DDBJ databases">
        <title>Studying the diversity of plant-associated saprophytic bacteria and their role in host health and plant-pathogen interactions.</title>
        <authorList>
            <person name="Potnis N."/>
        </authorList>
    </citation>
    <scope>NUCLEOTIDE SEQUENCE [LARGE SCALE GENOMIC DNA]</scope>
    <source>
        <strain evidence="1 2">CFBP 7922</strain>
    </source>
</reference>
<dbReference type="EMBL" id="JACHNL010000002">
    <property type="protein sequence ID" value="MBB4723174.1"/>
    <property type="molecule type" value="Genomic_DNA"/>
</dbReference>
<sequence>MHAQPGQAGVVACLQVEQGVDERGLVRGVLRTAIDQVDGAFDHVLDRVL</sequence>
<dbReference type="Proteomes" id="UP000576603">
    <property type="component" value="Unassembled WGS sequence"/>
</dbReference>
<accession>A0AAW3U2S5</accession>
<organism evidence="1 2">
    <name type="scientific">Xanthomonas euvesicatoria</name>
    <dbReference type="NCBI Taxonomy" id="456327"/>
    <lineage>
        <taxon>Bacteria</taxon>
        <taxon>Pseudomonadati</taxon>
        <taxon>Pseudomonadota</taxon>
        <taxon>Gammaproteobacteria</taxon>
        <taxon>Lysobacterales</taxon>
        <taxon>Lysobacteraceae</taxon>
        <taxon>Xanthomonas</taxon>
    </lineage>
</organism>
<protein>
    <submittedName>
        <fullName evidence="1">Uncharacterized protein</fullName>
    </submittedName>
</protein>
<proteinExistence type="predicted"/>
<evidence type="ECO:0000313" key="1">
    <source>
        <dbReference type="EMBL" id="MBB4723174.1"/>
    </source>
</evidence>
<comment type="caution">
    <text evidence="1">The sequence shown here is derived from an EMBL/GenBank/DDBJ whole genome shotgun (WGS) entry which is preliminary data.</text>
</comment>
<gene>
    <name evidence="1" type="ORF">FHY32_001492</name>
</gene>
<name>A0AAW3U2S5_XANEU</name>
<evidence type="ECO:0000313" key="2">
    <source>
        <dbReference type="Proteomes" id="UP000576603"/>
    </source>
</evidence>